<name>A0ABY1VMZ2_9ACTO</name>
<evidence type="ECO:0000313" key="1">
    <source>
        <dbReference type="EMBL" id="SPT53425.1"/>
    </source>
</evidence>
<proteinExistence type="predicted"/>
<reference evidence="1 2" key="1">
    <citation type="submission" date="2018-06" db="EMBL/GenBank/DDBJ databases">
        <authorList>
            <consortium name="Pathogen Informatics"/>
            <person name="Doyle S."/>
        </authorList>
    </citation>
    <scope>NUCLEOTIDE SEQUENCE [LARGE SCALE GENOMIC DNA]</scope>
    <source>
        <strain evidence="1 2">NCTC11535</strain>
    </source>
</reference>
<evidence type="ECO:0008006" key="3">
    <source>
        <dbReference type="Google" id="ProtNLM"/>
    </source>
</evidence>
<sequence length="149" mass="16434">MAQEHQEDQWAAQRREAAVERARMLRARQDAEHARAERIARAFITVALREGLPPAPLLARGYKGGTAGTGLRGWYLRSDQTVALGADGAFYVLTMPLGWRERIAGVKPTPARVPLTVGEGGRDGDVVPLLDALERLLPGWRDRCEEPLV</sequence>
<dbReference type="EMBL" id="UAPQ01000006">
    <property type="protein sequence ID" value="SPT53425.1"/>
    <property type="molecule type" value="Genomic_DNA"/>
</dbReference>
<gene>
    <name evidence="1" type="ORF">NCTC11535_01089</name>
</gene>
<dbReference type="RefSeq" id="WP_111836353.1">
    <property type="nucleotide sequence ID" value="NZ_UAPQ01000006.1"/>
</dbReference>
<accession>A0ABY1VMZ2</accession>
<protein>
    <recommendedName>
        <fullName evidence="3">YdhG-like domain-containing protein</fullName>
    </recommendedName>
</protein>
<keyword evidence="2" id="KW-1185">Reference proteome</keyword>
<comment type="caution">
    <text evidence="1">The sequence shown here is derived from an EMBL/GenBank/DDBJ whole genome shotgun (WGS) entry which is preliminary data.</text>
</comment>
<organism evidence="1 2">
    <name type="scientific">Actinomyces bovis</name>
    <dbReference type="NCBI Taxonomy" id="1658"/>
    <lineage>
        <taxon>Bacteria</taxon>
        <taxon>Bacillati</taxon>
        <taxon>Actinomycetota</taxon>
        <taxon>Actinomycetes</taxon>
        <taxon>Actinomycetales</taxon>
        <taxon>Actinomycetaceae</taxon>
        <taxon>Actinomyces</taxon>
    </lineage>
</organism>
<dbReference type="Proteomes" id="UP000250006">
    <property type="component" value="Unassembled WGS sequence"/>
</dbReference>
<evidence type="ECO:0000313" key="2">
    <source>
        <dbReference type="Proteomes" id="UP000250006"/>
    </source>
</evidence>